<dbReference type="Pfam" id="PF12697">
    <property type="entry name" value="Abhydrolase_6"/>
    <property type="match status" value="1"/>
</dbReference>
<keyword evidence="3" id="KW-1185">Reference proteome</keyword>
<comment type="caution">
    <text evidence="2">The sequence shown here is derived from an EMBL/GenBank/DDBJ whole genome shotgun (WGS) entry which is preliminary data.</text>
</comment>
<dbReference type="SUPFAM" id="SSF53474">
    <property type="entry name" value="alpha/beta-Hydrolases"/>
    <property type="match status" value="1"/>
</dbReference>
<sequence>MAGSGPTPLFVHDRGDDSSTWLGVLASLTRDCAVIAPDLLGHSGSDKPCAGYSAALGTCPAAGWPCSSPTSSRNGERLVLVQLRRRRMGASVAAPCRGAGRGRRPTADLDYIIGK</sequence>
<dbReference type="EMBL" id="BNAU01000007">
    <property type="protein sequence ID" value="GHF14184.1"/>
    <property type="molecule type" value="Genomic_DNA"/>
</dbReference>
<organism evidence="2 3">
    <name type="scientific">Amycolatopsis deserti</name>
    <dbReference type="NCBI Taxonomy" id="185696"/>
    <lineage>
        <taxon>Bacteria</taxon>
        <taxon>Bacillati</taxon>
        <taxon>Actinomycetota</taxon>
        <taxon>Actinomycetes</taxon>
        <taxon>Pseudonocardiales</taxon>
        <taxon>Pseudonocardiaceae</taxon>
        <taxon>Amycolatopsis</taxon>
    </lineage>
</organism>
<dbReference type="Proteomes" id="UP000605897">
    <property type="component" value="Unassembled WGS sequence"/>
</dbReference>
<feature type="domain" description="AB hydrolase-1" evidence="1">
    <location>
        <begin position="9"/>
        <end position="55"/>
    </location>
</feature>
<protein>
    <recommendedName>
        <fullName evidence="1">AB hydrolase-1 domain-containing protein</fullName>
    </recommendedName>
</protein>
<reference evidence="3" key="1">
    <citation type="journal article" date="2019" name="Int. J. Syst. Evol. Microbiol.">
        <title>The Global Catalogue of Microorganisms (GCM) 10K type strain sequencing project: providing services to taxonomists for standard genome sequencing and annotation.</title>
        <authorList>
            <consortium name="The Broad Institute Genomics Platform"/>
            <consortium name="The Broad Institute Genome Sequencing Center for Infectious Disease"/>
            <person name="Wu L."/>
            <person name="Ma J."/>
        </authorList>
    </citation>
    <scope>NUCLEOTIDE SEQUENCE [LARGE SCALE GENOMIC DNA]</scope>
    <source>
        <strain evidence="3">CGMCC 4.7677</strain>
    </source>
</reference>
<proteinExistence type="predicted"/>
<evidence type="ECO:0000313" key="3">
    <source>
        <dbReference type="Proteomes" id="UP000605897"/>
    </source>
</evidence>
<evidence type="ECO:0000259" key="1">
    <source>
        <dbReference type="Pfam" id="PF12697"/>
    </source>
</evidence>
<dbReference type="InterPro" id="IPR029058">
    <property type="entry name" value="AB_hydrolase_fold"/>
</dbReference>
<accession>A0ABQ3JBV4</accession>
<dbReference type="Gene3D" id="3.40.50.1820">
    <property type="entry name" value="alpha/beta hydrolase"/>
    <property type="match status" value="1"/>
</dbReference>
<name>A0ABQ3JBV4_9PSEU</name>
<gene>
    <name evidence="2" type="ORF">GCM10017786_54850</name>
</gene>
<evidence type="ECO:0000313" key="2">
    <source>
        <dbReference type="EMBL" id="GHF14184.1"/>
    </source>
</evidence>
<dbReference type="InterPro" id="IPR000073">
    <property type="entry name" value="AB_hydrolase_1"/>
</dbReference>